<sequence>MVFFVERGGTLDSNVFALESIMLATFFVLWPFAAASLFALAKFFDQRDQQLARVQVVVRRHR</sequence>
<name>A0A9Q6S2M3_9BURK</name>
<evidence type="ECO:0000313" key="3">
    <source>
        <dbReference type="Proteomes" id="UP000509548"/>
    </source>
</evidence>
<evidence type="ECO:0000313" key="2">
    <source>
        <dbReference type="EMBL" id="QLB63413.1"/>
    </source>
</evidence>
<keyword evidence="1" id="KW-0812">Transmembrane</keyword>
<feature type="transmembrane region" description="Helical" evidence="1">
    <location>
        <begin position="20"/>
        <end position="41"/>
    </location>
</feature>
<dbReference type="EMBL" id="CP015958">
    <property type="protein sequence ID" value="QLB63413.1"/>
    <property type="molecule type" value="Genomic_DNA"/>
</dbReference>
<protein>
    <submittedName>
        <fullName evidence="2">Uncharacterized protein</fullName>
    </submittedName>
</protein>
<proteinExistence type="predicted"/>
<organism evidence="2 3">
    <name type="scientific">Paraburkholderia caribensis</name>
    <dbReference type="NCBI Taxonomy" id="75105"/>
    <lineage>
        <taxon>Bacteria</taxon>
        <taxon>Pseudomonadati</taxon>
        <taxon>Pseudomonadota</taxon>
        <taxon>Betaproteobacteria</taxon>
        <taxon>Burkholderiales</taxon>
        <taxon>Burkholderiaceae</taxon>
        <taxon>Paraburkholderia</taxon>
    </lineage>
</organism>
<keyword evidence="1" id="KW-1133">Transmembrane helix</keyword>
<accession>A0A9Q6S2M3</accession>
<dbReference type="AlphaFoldDB" id="A0A9Q6S2M3"/>
<reference evidence="2 3" key="1">
    <citation type="journal article" date="2014" name="Genome Announc.">
        <title>Draft Genome Sequence of the Haloacid-Degrading Burkholderia caribensis Strain MBA4.</title>
        <authorList>
            <person name="Pan Y."/>
            <person name="Kong K.F."/>
            <person name="Tsang J.S."/>
        </authorList>
    </citation>
    <scope>NUCLEOTIDE SEQUENCE [LARGE SCALE GENOMIC DNA]</scope>
    <source>
        <strain evidence="2 3">852011</strain>
    </source>
</reference>
<evidence type="ECO:0000256" key="1">
    <source>
        <dbReference type="SAM" id="Phobius"/>
    </source>
</evidence>
<gene>
    <name evidence="2" type="ORF">A9O66_14085</name>
</gene>
<dbReference type="Proteomes" id="UP000509548">
    <property type="component" value="Chromosome 1"/>
</dbReference>
<keyword evidence="1" id="KW-0472">Membrane</keyword>